<dbReference type="InterPro" id="IPR005045">
    <property type="entry name" value="CDC50/LEM3_fam"/>
</dbReference>
<reference evidence="7 8" key="1">
    <citation type="submission" date="2023-01" db="EMBL/GenBank/DDBJ databases">
        <authorList>
            <person name="Kreplak J."/>
        </authorList>
    </citation>
    <scope>NUCLEOTIDE SEQUENCE [LARGE SCALE GENOMIC DNA]</scope>
</reference>
<dbReference type="AlphaFoldDB" id="A0AAV0ZD02"/>
<organism evidence="7 8">
    <name type="scientific">Vicia faba</name>
    <name type="common">Broad bean</name>
    <name type="synonym">Faba vulgaris</name>
    <dbReference type="NCBI Taxonomy" id="3906"/>
    <lineage>
        <taxon>Eukaryota</taxon>
        <taxon>Viridiplantae</taxon>
        <taxon>Streptophyta</taxon>
        <taxon>Embryophyta</taxon>
        <taxon>Tracheophyta</taxon>
        <taxon>Spermatophyta</taxon>
        <taxon>Magnoliopsida</taxon>
        <taxon>eudicotyledons</taxon>
        <taxon>Gunneridae</taxon>
        <taxon>Pentapetalae</taxon>
        <taxon>rosids</taxon>
        <taxon>fabids</taxon>
        <taxon>Fabales</taxon>
        <taxon>Fabaceae</taxon>
        <taxon>Papilionoideae</taxon>
        <taxon>50 kb inversion clade</taxon>
        <taxon>NPAAA clade</taxon>
        <taxon>Hologalegina</taxon>
        <taxon>IRL clade</taxon>
        <taxon>Fabeae</taxon>
        <taxon>Vicia</taxon>
    </lineage>
</organism>
<dbReference type="PANTHER" id="PTHR10926:SF29">
    <property type="entry name" value="ALA-INTERACTING SUBUNIT 2-RELATED"/>
    <property type="match status" value="1"/>
</dbReference>
<evidence type="ECO:0000256" key="4">
    <source>
        <dbReference type="ARBA" id="ARBA00022989"/>
    </source>
</evidence>
<keyword evidence="4 6" id="KW-1133">Transmembrane helix</keyword>
<evidence type="ECO:0000313" key="8">
    <source>
        <dbReference type="Proteomes" id="UP001157006"/>
    </source>
</evidence>
<feature type="transmembrane region" description="Helical" evidence="6">
    <location>
        <begin position="99"/>
        <end position="124"/>
    </location>
</feature>
<sequence length="184" mass="20196">MLNSFDSCIKTASSGVFEGITVNLGLWDTAGTELILLVCATDGHDDVKPFAKCLSEIKRTICYAPELWLSSARANPGRPVRHGALHQFTQQNLPACKPVLTPAAVISTFLLMGLIFIPVGIVTLRASYSVVEIVDRYDNDCVPEEYRGNKVAYVKDNSIPKNCSRFLKINSSSSMLSFKGSPHW</sequence>
<evidence type="ECO:0000256" key="2">
    <source>
        <dbReference type="ARBA" id="ARBA00009457"/>
    </source>
</evidence>
<evidence type="ECO:0000313" key="7">
    <source>
        <dbReference type="EMBL" id="CAI8595786.1"/>
    </source>
</evidence>
<dbReference type="GO" id="GO:0005794">
    <property type="term" value="C:Golgi apparatus"/>
    <property type="evidence" value="ECO:0007669"/>
    <property type="project" value="TreeGrafter"/>
</dbReference>
<evidence type="ECO:0000256" key="1">
    <source>
        <dbReference type="ARBA" id="ARBA00004370"/>
    </source>
</evidence>
<keyword evidence="3 6" id="KW-0812">Transmembrane</keyword>
<comment type="similarity">
    <text evidence="2">Belongs to the CDC50/LEM3 family.</text>
</comment>
<dbReference type="EMBL" id="OX451737">
    <property type="protein sequence ID" value="CAI8595786.1"/>
    <property type="molecule type" value="Genomic_DNA"/>
</dbReference>
<evidence type="ECO:0000256" key="6">
    <source>
        <dbReference type="SAM" id="Phobius"/>
    </source>
</evidence>
<dbReference type="Proteomes" id="UP001157006">
    <property type="component" value="Chromosome 2"/>
</dbReference>
<comment type="subcellular location">
    <subcellularLocation>
        <location evidence="1">Membrane</location>
    </subcellularLocation>
</comment>
<keyword evidence="8" id="KW-1185">Reference proteome</keyword>
<protein>
    <submittedName>
        <fullName evidence="7">Uncharacterized protein</fullName>
    </submittedName>
</protein>
<name>A0AAV0ZD02_VICFA</name>
<dbReference type="GO" id="GO:0005783">
    <property type="term" value="C:endoplasmic reticulum"/>
    <property type="evidence" value="ECO:0007669"/>
    <property type="project" value="TreeGrafter"/>
</dbReference>
<evidence type="ECO:0000256" key="3">
    <source>
        <dbReference type="ARBA" id="ARBA00022692"/>
    </source>
</evidence>
<evidence type="ECO:0000256" key="5">
    <source>
        <dbReference type="ARBA" id="ARBA00023136"/>
    </source>
</evidence>
<keyword evidence="5 6" id="KW-0472">Membrane</keyword>
<dbReference type="PANTHER" id="PTHR10926">
    <property type="entry name" value="CELL CYCLE CONTROL PROTEIN 50"/>
    <property type="match status" value="1"/>
</dbReference>
<proteinExistence type="inferred from homology"/>
<gene>
    <name evidence="7" type="ORF">VFH_II002800</name>
</gene>
<dbReference type="GO" id="GO:0005886">
    <property type="term" value="C:plasma membrane"/>
    <property type="evidence" value="ECO:0007669"/>
    <property type="project" value="TreeGrafter"/>
</dbReference>
<accession>A0AAV0ZD02</accession>